<comment type="catalytic activity">
    <reaction evidence="5">
        <text>a 5,6-dihydrouridine in mRNA + NADP(+) = a uridine in mRNA + NADPH + H(+)</text>
        <dbReference type="Rhea" id="RHEA:69855"/>
        <dbReference type="Rhea" id="RHEA-COMP:14658"/>
        <dbReference type="Rhea" id="RHEA-COMP:17789"/>
        <dbReference type="ChEBI" id="CHEBI:15378"/>
        <dbReference type="ChEBI" id="CHEBI:57783"/>
        <dbReference type="ChEBI" id="CHEBI:58349"/>
        <dbReference type="ChEBI" id="CHEBI:65315"/>
        <dbReference type="ChEBI" id="CHEBI:74443"/>
    </reaction>
    <physiologicalReaction direction="right-to-left" evidence="5">
        <dbReference type="Rhea" id="RHEA:69857"/>
    </physiologicalReaction>
</comment>
<evidence type="ECO:0000256" key="3">
    <source>
        <dbReference type="ARBA" id="ARBA00048266"/>
    </source>
</evidence>
<dbReference type="EMBL" id="GL349439">
    <property type="protein sequence ID" value="KNC55663.1"/>
    <property type="molecule type" value="Genomic_DNA"/>
</dbReference>
<dbReference type="AlphaFoldDB" id="A0A0L0DVX0"/>
<dbReference type="GO" id="GO:0050660">
    <property type="term" value="F:flavin adenine dinucleotide binding"/>
    <property type="evidence" value="ECO:0007669"/>
    <property type="project" value="UniProtKB-UniRule"/>
</dbReference>
<dbReference type="RefSeq" id="XP_013761432.1">
    <property type="nucleotide sequence ID" value="XM_013905978.1"/>
</dbReference>
<keyword evidence="2" id="KW-0507">mRNA processing</keyword>
<dbReference type="OMA" id="WSYIAEC"/>
<dbReference type="Pfam" id="PF01207">
    <property type="entry name" value="Dus"/>
    <property type="match status" value="1"/>
</dbReference>
<evidence type="ECO:0000256" key="9">
    <source>
        <dbReference type="SAM" id="MobiDB-lite"/>
    </source>
</evidence>
<feature type="zinc finger region" description="C3H1-type" evidence="7">
    <location>
        <begin position="76"/>
        <end position="104"/>
    </location>
</feature>
<feature type="domain" description="C3H1-type" evidence="10">
    <location>
        <begin position="76"/>
        <end position="104"/>
    </location>
</feature>
<evidence type="ECO:0000256" key="4">
    <source>
        <dbReference type="ARBA" id="ARBA00048342"/>
    </source>
</evidence>
<dbReference type="GO" id="GO:0008270">
    <property type="term" value="F:zinc ion binding"/>
    <property type="evidence" value="ECO:0007669"/>
    <property type="project" value="UniProtKB-KW"/>
</dbReference>
<dbReference type="eggNOG" id="KOG2333">
    <property type="taxonomic scope" value="Eukaryota"/>
</dbReference>
<evidence type="ECO:0000256" key="6">
    <source>
        <dbReference type="ARBA" id="ARBA00049513"/>
    </source>
</evidence>
<comment type="catalytic activity">
    <reaction evidence="3">
        <text>5,6-dihydrouridine(47) in tRNA + NAD(+) = uridine(47) in tRNA + NADH + H(+)</text>
        <dbReference type="Rhea" id="RHEA:53364"/>
        <dbReference type="Rhea" id="RHEA-COMP:13539"/>
        <dbReference type="Rhea" id="RHEA-COMP:13540"/>
        <dbReference type="ChEBI" id="CHEBI:15378"/>
        <dbReference type="ChEBI" id="CHEBI:57540"/>
        <dbReference type="ChEBI" id="CHEBI:57945"/>
        <dbReference type="ChEBI" id="CHEBI:65315"/>
        <dbReference type="ChEBI" id="CHEBI:74443"/>
        <dbReference type="EC" id="1.3.1.89"/>
    </reaction>
    <physiologicalReaction direction="right-to-left" evidence="3">
        <dbReference type="Rhea" id="RHEA:53366"/>
    </physiologicalReaction>
</comment>
<comment type="catalytic activity">
    <reaction evidence="4">
        <text>a 5,6-dihydrouridine in mRNA + NAD(+) = a uridine in mRNA + NADH + H(+)</text>
        <dbReference type="Rhea" id="RHEA:69851"/>
        <dbReference type="Rhea" id="RHEA-COMP:14658"/>
        <dbReference type="Rhea" id="RHEA-COMP:17789"/>
        <dbReference type="ChEBI" id="CHEBI:15378"/>
        <dbReference type="ChEBI" id="CHEBI:57540"/>
        <dbReference type="ChEBI" id="CHEBI:57945"/>
        <dbReference type="ChEBI" id="CHEBI:65315"/>
        <dbReference type="ChEBI" id="CHEBI:74443"/>
    </reaction>
    <physiologicalReaction direction="right-to-left" evidence="4">
        <dbReference type="Rhea" id="RHEA:69853"/>
    </physiologicalReaction>
</comment>
<dbReference type="Gene3D" id="4.10.1000.10">
    <property type="entry name" value="Zinc finger, CCCH-type"/>
    <property type="match status" value="1"/>
</dbReference>
<comment type="similarity">
    <text evidence="8">Belongs to the dus family. Dus3 subfamily.</text>
</comment>
<dbReference type="GeneID" id="25561649"/>
<dbReference type="PROSITE" id="PS50103">
    <property type="entry name" value="ZF_C3H1"/>
    <property type="match status" value="1"/>
</dbReference>
<dbReference type="PANTHER" id="PTHR45846">
    <property type="entry name" value="TRNA-DIHYDROURIDINE(47) SYNTHASE [NAD(P)(+)]-LIKE"/>
    <property type="match status" value="1"/>
</dbReference>
<keyword evidence="12" id="KW-1185">Reference proteome</keyword>
<dbReference type="GO" id="GO:0006397">
    <property type="term" value="P:mRNA processing"/>
    <property type="evidence" value="ECO:0007669"/>
    <property type="project" value="UniProtKB-KW"/>
</dbReference>
<reference evidence="11 12" key="1">
    <citation type="submission" date="2010-05" db="EMBL/GenBank/DDBJ databases">
        <title>The Genome Sequence of Thecamonas trahens ATCC 50062.</title>
        <authorList>
            <consortium name="The Broad Institute Genome Sequencing Platform"/>
            <person name="Russ C."/>
            <person name="Cuomo C."/>
            <person name="Shea T."/>
            <person name="Young S.K."/>
            <person name="Zeng Q."/>
            <person name="Koehrsen M."/>
            <person name="Haas B."/>
            <person name="Borodovsky M."/>
            <person name="Guigo R."/>
            <person name="Alvarado L."/>
            <person name="Berlin A."/>
            <person name="Bochicchio J."/>
            <person name="Borenstein D."/>
            <person name="Chapman S."/>
            <person name="Chen Z."/>
            <person name="Freedman E."/>
            <person name="Gellesch M."/>
            <person name="Goldberg J."/>
            <person name="Griggs A."/>
            <person name="Gujja S."/>
            <person name="Heilman E."/>
            <person name="Heiman D."/>
            <person name="Hepburn T."/>
            <person name="Howarth C."/>
            <person name="Jen D."/>
            <person name="Larson L."/>
            <person name="Mehta T."/>
            <person name="Park D."/>
            <person name="Pearson M."/>
            <person name="Roberts A."/>
            <person name="Saif S."/>
            <person name="Shenoy N."/>
            <person name="Sisk P."/>
            <person name="Stolte C."/>
            <person name="Sykes S."/>
            <person name="Thomson T."/>
            <person name="Walk T."/>
            <person name="White J."/>
            <person name="Yandava C."/>
            <person name="Burger G."/>
            <person name="Gray M.W."/>
            <person name="Holland P.W.H."/>
            <person name="King N."/>
            <person name="Lang F.B.F."/>
            <person name="Roger A.J."/>
            <person name="Ruiz-Trillo I."/>
            <person name="Lander E."/>
            <person name="Nusbaum C."/>
        </authorList>
    </citation>
    <scope>NUCLEOTIDE SEQUENCE [LARGE SCALE GENOMIC DNA]</scope>
    <source>
        <strain evidence="11 12">ATCC 50062</strain>
    </source>
</reference>
<evidence type="ECO:0000313" key="11">
    <source>
        <dbReference type="EMBL" id="KNC55663.1"/>
    </source>
</evidence>
<dbReference type="SUPFAM" id="SSF51395">
    <property type="entry name" value="FMN-linked oxidoreductases"/>
    <property type="match status" value="1"/>
</dbReference>
<protein>
    <recommendedName>
        <fullName evidence="1 8">tRNA-dihydrouridine(47) synthase [NAD(P)(+)]</fullName>
        <ecNumber evidence="8">1.3.1.-</ecNumber>
    </recommendedName>
    <alternativeName>
        <fullName evidence="8">tRNA-dihydrouridine synthase 3</fullName>
    </alternativeName>
</protein>
<dbReference type="Proteomes" id="UP000054408">
    <property type="component" value="Unassembled WGS sequence"/>
</dbReference>
<dbReference type="OrthoDB" id="259935at2759"/>
<keyword evidence="7 8" id="KW-0862">Zinc</keyword>
<dbReference type="Gene3D" id="3.20.20.70">
    <property type="entry name" value="Aldolase class I"/>
    <property type="match status" value="1"/>
</dbReference>
<feature type="region of interest" description="Disordered" evidence="9">
    <location>
        <begin position="1"/>
        <end position="44"/>
    </location>
</feature>
<evidence type="ECO:0000259" key="10">
    <source>
        <dbReference type="PROSITE" id="PS50103"/>
    </source>
</evidence>
<keyword evidence="8" id="KW-0285">Flavoprotein</keyword>
<dbReference type="CDD" id="cd02801">
    <property type="entry name" value="DUS_like_FMN"/>
    <property type="match status" value="1"/>
</dbReference>
<dbReference type="STRING" id="461836.A0A0L0DVX0"/>
<evidence type="ECO:0000313" key="12">
    <source>
        <dbReference type="Proteomes" id="UP000054408"/>
    </source>
</evidence>
<keyword evidence="8" id="KW-0288">FMN</keyword>
<organism evidence="11 12">
    <name type="scientific">Thecamonas trahens ATCC 50062</name>
    <dbReference type="NCBI Taxonomy" id="461836"/>
    <lineage>
        <taxon>Eukaryota</taxon>
        <taxon>Apusozoa</taxon>
        <taxon>Apusomonadida</taxon>
        <taxon>Apusomonadidae</taxon>
        <taxon>Thecamonas</taxon>
    </lineage>
</organism>
<dbReference type="InterPro" id="IPR013785">
    <property type="entry name" value="Aldolase_TIM"/>
</dbReference>
<accession>A0A0L0DVX0</accession>
<proteinExistence type="inferred from homology"/>
<dbReference type="InterPro" id="IPR000571">
    <property type="entry name" value="Znf_CCCH"/>
</dbReference>
<dbReference type="EC" id="1.3.1.-" evidence="8"/>
<evidence type="ECO:0000256" key="7">
    <source>
        <dbReference type="PROSITE-ProRule" id="PRU00723"/>
    </source>
</evidence>
<dbReference type="InterPro" id="IPR035587">
    <property type="entry name" value="DUS-like_FMN-bd"/>
</dbReference>
<dbReference type="SMART" id="SM00356">
    <property type="entry name" value="ZnF_C3H1"/>
    <property type="match status" value="2"/>
</dbReference>
<comment type="cofactor">
    <cofactor evidence="8">
        <name>FMN</name>
        <dbReference type="ChEBI" id="CHEBI:58210"/>
    </cofactor>
</comment>
<evidence type="ECO:0000256" key="5">
    <source>
        <dbReference type="ARBA" id="ARBA00049447"/>
    </source>
</evidence>
<dbReference type="GO" id="GO:0003723">
    <property type="term" value="F:RNA binding"/>
    <property type="evidence" value="ECO:0007669"/>
    <property type="project" value="TreeGrafter"/>
</dbReference>
<feature type="compositionally biased region" description="Low complexity" evidence="9">
    <location>
        <begin position="29"/>
        <end position="44"/>
    </location>
</feature>
<name>A0A0L0DVX0_THETB</name>
<sequence>MIDGSAAPADSNDSGTADLPLASDGSEQSPISPAHASASPAAAAPPLAAANLETTSKTNGGFGKRTKAMRKAMVKDRSNQVCVLFVGRGSCRFGDKCNRSHDLAKWMAEHRRDDAPGSCPLFEAYGFCRFGLTCRWGRGHVEDDGVTNKNLAAQVDAFPDECNEVPLKVFHALRRRKLDLRRAKAAQAEVKAAAAAAETGPGEFDFPAARAKVTGLPFDDVRKRIDFSNKLYLAPLTTVGNLPFRKVAVDMGADVTCGEMAIASSLLQGRRTEWSLLRRHKAESIFGVQIASGYVDQFAKVCTAMRAAELNVDFVDINACCPLDMVVNKVMGSGLLARRKRIISLARVGATMLDVPLTFKLRLGMDEPMVHTLLPELAAAGVAAVSIHGRTRAQRYTQQASWDYMIETAKAADLPVIGNGDLYSYEELDAYMNQPGLTSVMVGRGALIKPWIFTELKERRHWDISSSERFDILRSFANEGLKHWGSDSQGVETTRRYMLEWLSFLYRYVPVGCLEVLPQHMALRPPAFVGRNELETLLASDNAADWVRITEMLLGPAPASFTFVPKHKSNAWSTTANA</sequence>
<dbReference type="GO" id="GO:0106414">
    <property type="term" value="F:mRNA dihydrouridine synthase activity"/>
    <property type="evidence" value="ECO:0007669"/>
    <property type="project" value="RHEA"/>
</dbReference>
<dbReference type="GO" id="GO:0102265">
    <property type="term" value="F:tRNA-dihydrouridine47 synthase activity"/>
    <property type="evidence" value="ECO:0007669"/>
    <property type="project" value="UniProtKB-EC"/>
</dbReference>
<keyword evidence="8" id="KW-0560">Oxidoreductase</keyword>
<gene>
    <name evidence="11" type="ORF">AMSG_01934</name>
</gene>
<evidence type="ECO:0000256" key="1">
    <source>
        <dbReference type="ARBA" id="ARBA00012376"/>
    </source>
</evidence>
<comment type="catalytic activity">
    <reaction evidence="6">
        <text>5,6-dihydrouridine(47) in tRNA + NADP(+) = uridine(47) in tRNA + NADPH + H(+)</text>
        <dbReference type="Rhea" id="RHEA:53360"/>
        <dbReference type="Rhea" id="RHEA-COMP:13539"/>
        <dbReference type="Rhea" id="RHEA-COMP:13540"/>
        <dbReference type="ChEBI" id="CHEBI:15378"/>
        <dbReference type="ChEBI" id="CHEBI:57783"/>
        <dbReference type="ChEBI" id="CHEBI:58349"/>
        <dbReference type="ChEBI" id="CHEBI:65315"/>
        <dbReference type="ChEBI" id="CHEBI:74443"/>
        <dbReference type="EC" id="1.3.1.89"/>
    </reaction>
    <physiologicalReaction direction="right-to-left" evidence="6">
        <dbReference type="Rhea" id="RHEA:53362"/>
    </physiologicalReaction>
</comment>
<keyword evidence="7 8" id="KW-0863">Zinc-finger</keyword>
<evidence type="ECO:0000256" key="2">
    <source>
        <dbReference type="ARBA" id="ARBA00022664"/>
    </source>
</evidence>
<evidence type="ECO:0000256" key="8">
    <source>
        <dbReference type="RuleBase" id="RU291113"/>
    </source>
</evidence>
<dbReference type="PANTHER" id="PTHR45846:SF1">
    <property type="entry name" value="TRNA-DIHYDROURIDINE(47) SYNTHASE [NAD(P)(+)]-LIKE"/>
    <property type="match status" value="1"/>
</dbReference>
<keyword evidence="8" id="KW-0819">tRNA processing</keyword>
<keyword evidence="7 8" id="KW-0479">Metal-binding</keyword>